<proteinExistence type="inferred from homology"/>
<dbReference type="SUPFAM" id="SSF55811">
    <property type="entry name" value="Nudix"/>
    <property type="match status" value="1"/>
</dbReference>
<evidence type="ECO:0000259" key="5">
    <source>
        <dbReference type="PROSITE" id="PS51462"/>
    </source>
</evidence>
<name>A0A7W3XXD9_9ACTN</name>
<dbReference type="Pfam" id="PF00293">
    <property type="entry name" value="NUDIX"/>
    <property type="match status" value="1"/>
</dbReference>
<organism evidence="6 7">
    <name type="scientific">Streptomyces calidiresistens</name>
    <dbReference type="NCBI Taxonomy" id="1485586"/>
    <lineage>
        <taxon>Bacteria</taxon>
        <taxon>Bacillati</taxon>
        <taxon>Actinomycetota</taxon>
        <taxon>Actinomycetes</taxon>
        <taxon>Kitasatosporales</taxon>
        <taxon>Streptomycetaceae</taxon>
        <taxon>Streptomyces</taxon>
    </lineage>
</organism>
<dbReference type="AlphaFoldDB" id="A0A7W3XXD9"/>
<dbReference type="InterPro" id="IPR000086">
    <property type="entry name" value="NUDIX_hydrolase_dom"/>
</dbReference>
<keyword evidence="7" id="KW-1185">Reference proteome</keyword>
<keyword evidence="3 4" id="KW-0378">Hydrolase</keyword>
<dbReference type="EMBL" id="VKHS01000361">
    <property type="protein sequence ID" value="MBB0230829.1"/>
    <property type="molecule type" value="Genomic_DNA"/>
</dbReference>
<dbReference type="PRINTS" id="PR00502">
    <property type="entry name" value="NUDIXFAMILY"/>
</dbReference>
<comment type="similarity">
    <text evidence="2 4">Belongs to the Nudix hydrolase family.</text>
</comment>
<evidence type="ECO:0000256" key="1">
    <source>
        <dbReference type="ARBA" id="ARBA00001946"/>
    </source>
</evidence>
<dbReference type="CDD" id="cd02883">
    <property type="entry name" value="NUDIX_Hydrolase"/>
    <property type="match status" value="1"/>
</dbReference>
<dbReference type="Gene3D" id="3.90.79.10">
    <property type="entry name" value="Nucleoside Triphosphate Pyrophosphohydrolase"/>
    <property type="match status" value="1"/>
</dbReference>
<dbReference type="PANTHER" id="PTHR43046:SF14">
    <property type="entry name" value="MUTT_NUDIX FAMILY PROTEIN"/>
    <property type="match status" value="1"/>
</dbReference>
<dbReference type="GO" id="GO:0016787">
    <property type="term" value="F:hydrolase activity"/>
    <property type="evidence" value="ECO:0007669"/>
    <property type="project" value="UniProtKB-KW"/>
</dbReference>
<dbReference type="PROSITE" id="PS51462">
    <property type="entry name" value="NUDIX"/>
    <property type="match status" value="1"/>
</dbReference>
<comment type="caution">
    <text evidence="6">The sequence shown here is derived from an EMBL/GenBank/DDBJ whole genome shotgun (WGS) entry which is preliminary data.</text>
</comment>
<comment type="cofactor">
    <cofactor evidence="1">
        <name>Mg(2+)</name>
        <dbReference type="ChEBI" id="CHEBI:18420"/>
    </cofactor>
</comment>
<accession>A0A7W3XXD9</accession>
<evidence type="ECO:0000256" key="4">
    <source>
        <dbReference type="RuleBase" id="RU003476"/>
    </source>
</evidence>
<dbReference type="PROSITE" id="PS00893">
    <property type="entry name" value="NUDIX_BOX"/>
    <property type="match status" value="1"/>
</dbReference>
<protein>
    <submittedName>
        <fullName evidence="6">NUDIX domain-containing protein</fullName>
    </submittedName>
</protein>
<dbReference type="Proteomes" id="UP000530234">
    <property type="component" value="Unassembled WGS sequence"/>
</dbReference>
<feature type="domain" description="Nudix hydrolase" evidence="5">
    <location>
        <begin position="21"/>
        <end position="157"/>
    </location>
</feature>
<dbReference type="PANTHER" id="PTHR43046">
    <property type="entry name" value="GDP-MANNOSE MANNOSYL HYDROLASE"/>
    <property type="match status" value="1"/>
</dbReference>
<evidence type="ECO:0000256" key="3">
    <source>
        <dbReference type="ARBA" id="ARBA00022801"/>
    </source>
</evidence>
<evidence type="ECO:0000313" key="6">
    <source>
        <dbReference type="EMBL" id="MBB0230829.1"/>
    </source>
</evidence>
<evidence type="ECO:0000313" key="7">
    <source>
        <dbReference type="Proteomes" id="UP000530234"/>
    </source>
</evidence>
<sequence>MASGPLGIDLLDFARVPEHAPPTDHALTYALTALWHGDRLLLVHERERNCWELPGGGIDPGESPRTAAVREVREETGLVVAADELRFVGFPYTTLVGHPPSRGALFTAEIADPGALGPVPFTPNDEIAATLWWDGTAPPPGGLLQTVDIHLAALTRE</sequence>
<reference evidence="7" key="1">
    <citation type="submission" date="2019-10" db="EMBL/GenBank/DDBJ databases">
        <title>Streptomyces sp. nov., a novel actinobacterium isolated from alkaline environment.</title>
        <authorList>
            <person name="Golinska P."/>
        </authorList>
    </citation>
    <scope>NUCLEOTIDE SEQUENCE [LARGE SCALE GENOMIC DNA]</scope>
    <source>
        <strain evidence="7">DSM 42108</strain>
    </source>
</reference>
<dbReference type="InterPro" id="IPR020084">
    <property type="entry name" value="NUDIX_hydrolase_CS"/>
</dbReference>
<gene>
    <name evidence="6" type="ORF">FOE67_15215</name>
</gene>
<evidence type="ECO:0000256" key="2">
    <source>
        <dbReference type="ARBA" id="ARBA00005582"/>
    </source>
</evidence>
<dbReference type="InterPro" id="IPR015797">
    <property type="entry name" value="NUDIX_hydrolase-like_dom_sf"/>
</dbReference>
<dbReference type="InterPro" id="IPR020476">
    <property type="entry name" value="Nudix_hydrolase"/>
</dbReference>